<evidence type="ECO:0000313" key="1">
    <source>
        <dbReference type="EMBL" id="GHI16728.1"/>
    </source>
</evidence>
<keyword evidence="2" id="KW-1185">Reference proteome</keyword>
<organism evidence="1 2">
    <name type="scientific">Streptomyces virginiae</name>
    <name type="common">Streptomyces cinnamonensis</name>
    <dbReference type="NCBI Taxonomy" id="1961"/>
    <lineage>
        <taxon>Bacteria</taxon>
        <taxon>Bacillati</taxon>
        <taxon>Actinomycetota</taxon>
        <taxon>Actinomycetes</taxon>
        <taxon>Kitasatosporales</taxon>
        <taxon>Streptomycetaceae</taxon>
        <taxon>Streptomyces</taxon>
    </lineage>
</organism>
<dbReference type="GeneID" id="86955319"/>
<accession>A0ABQ3NVC8</accession>
<protein>
    <submittedName>
        <fullName evidence="1">Uncharacterized protein</fullName>
    </submittedName>
</protein>
<evidence type="ECO:0000313" key="2">
    <source>
        <dbReference type="Proteomes" id="UP000660554"/>
    </source>
</evidence>
<dbReference type="Proteomes" id="UP000660554">
    <property type="component" value="Unassembled WGS sequence"/>
</dbReference>
<dbReference type="RefSeq" id="WP_053613417.1">
    <property type="nucleotide sequence ID" value="NZ_BMRU01000089.1"/>
</dbReference>
<comment type="caution">
    <text evidence="1">The sequence shown here is derived from an EMBL/GenBank/DDBJ whole genome shotgun (WGS) entry which is preliminary data.</text>
</comment>
<name>A0ABQ3NVC8_STRVG</name>
<sequence length="228" mass="24788">MSVHEILPVLPDVPALRDRCRALAVLETVMDTRDQFFAYDADWSETEEAALMDNGSGDDYAIVFSAAGAYARGFAHESRMSPWGGEDVEVWPGLVDAVPEVFRPHVTEPAFCDYDGDGPVPRVTVVFWREAADGAWRTGPVEIPESPGGYGDGARDLFEVLVAGTPEAYRDFAEDYHERSVDLDAIRHVYALRPLTAEVIMTLNPEADPAVVAAAVAATGYPVGGRPM</sequence>
<reference evidence="2" key="1">
    <citation type="submission" date="2020-09" db="EMBL/GenBank/DDBJ databases">
        <title>Whole genome shotgun sequence of Streptomyces cinnamonensis NBRC 15873.</title>
        <authorList>
            <person name="Komaki H."/>
            <person name="Tamura T."/>
        </authorList>
    </citation>
    <scope>NUCLEOTIDE SEQUENCE [LARGE SCALE GENOMIC DNA]</scope>
    <source>
        <strain evidence="2">NBRC 15873</strain>
    </source>
</reference>
<proteinExistence type="predicted"/>
<gene>
    <name evidence="1" type="ORF">Scinn_61910</name>
</gene>
<dbReference type="EMBL" id="BNDV01000016">
    <property type="protein sequence ID" value="GHI16728.1"/>
    <property type="molecule type" value="Genomic_DNA"/>
</dbReference>